<gene>
    <name evidence="8 10" type="primary">rpsT</name>
    <name evidence="9" type="ORF">DEA61_11370</name>
    <name evidence="10" type="ORF">HKI81_01895</name>
</gene>
<dbReference type="GO" id="GO:0070181">
    <property type="term" value="F:small ribosomal subunit rRNA binding"/>
    <property type="evidence" value="ECO:0007669"/>
    <property type="project" value="TreeGrafter"/>
</dbReference>
<dbReference type="Pfam" id="PF01649">
    <property type="entry name" value="Ribosomal_S20p"/>
    <property type="match status" value="1"/>
</dbReference>
<dbReference type="AlphaFoldDB" id="A0A357VQ63"/>
<evidence type="ECO:0000256" key="2">
    <source>
        <dbReference type="ARBA" id="ARBA00007634"/>
    </source>
</evidence>
<dbReference type="GO" id="GO:0015935">
    <property type="term" value="C:small ribosomal subunit"/>
    <property type="evidence" value="ECO:0007669"/>
    <property type="project" value="TreeGrafter"/>
</dbReference>
<keyword evidence="3 8" id="KW-0699">rRNA-binding</keyword>
<evidence type="ECO:0000313" key="12">
    <source>
        <dbReference type="Proteomes" id="UP000529861"/>
    </source>
</evidence>
<evidence type="ECO:0000313" key="11">
    <source>
        <dbReference type="Proteomes" id="UP000264445"/>
    </source>
</evidence>
<protein>
    <recommendedName>
        <fullName evidence="7 8">Small ribosomal subunit protein bS20</fullName>
    </recommendedName>
</protein>
<dbReference type="GO" id="GO:0006412">
    <property type="term" value="P:translation"/>
    <property type="evidence" value="ECO:0007669"/>
    <property type="project" value="UniProtKB-UniRule"/>
</dbReference>
<dbReference type="Proteomes" id="UP000529861">
    <property type="component" value="Unassembled WGS sequence"/>
</dbReference>
<dbReference type="FunFam" id="1.20.58.110:FF:000001">
    <property type="entry name" value="30S ribosomal protein S20"/>
    <property type="match status" value="1"/>
</dbReference>
<name>A0A357VQ63_9THEO</name>
<dbReference type="InterPro" id="IPR036510">
    <property type="entry name" value="Ribosomal_bS20_sf"/>
</dbReference>
<reference evidence="9 11" key="1">
    <citation type="journal article" date="2018" name="Nat. Biotechnol.">
        <title>A standardized bacterial taxonomy based on genome phylogeny substantially revises the tree of life.</title>
        <authorList>
            <person name="Parks D.H."/>
            <person name="Chuvochina M."/>
            <person name="Waite D.W."/>
            <person name="Rinke C."/>
            <person name="Skarshewski A."/>
            <person name="Chaumeil P.A."/>
            <person name="Hugenholtz P."/>
        </authorList>
    </citation>
    <scope>NUCLEOTIDE SEQUENCE [LARGE SCALE GENOMIC DNA]</scope>
    <source>
        <strain evidence="9">UBA12544</strain>
    </source>
</reference>
<evidence type="ECO:0000313" key="10">
    <source>
        <dbReference type="EMBL" id="NNG65996.1"/>
    </source>
</evidence>
<comment type="caution">
    <text evidence="9">The sequence shown here is derived from an EMBL/GenBank/DDBJ whole genome shotgun (WGS) entry which is preliminary data.</text>
</comment>
<evidence type="ECO:0000256" key="1">
    <source>
        <dbReference type="ARBA" id="ARBA00003134"/>
    </source>
</evidence>
<keyword evidence="5 8" id="KW-0689">Ribosomal protein</keyword>
<comment type="function">
    <text evidence="1 8">Binds directly to 16S ribosomal RNA.</text>
</comment>
<sequence>MANTKSAKKRIAIIKKRTLRNKMIKSRVKTFIRRFNESLATKDIEAIKERLRLAVKELDKAVSKGVLHKNTAARKKSKLYAKFNALLKSASNE</sequence>
<keyword evidence="6 8" id="KW-0687">Ribonucleoprotein</keyword>
<accession>A0A357VQ63</accession>
<evidence type="ECO:0000256" key="3">
    <source>
        <dbReference type="ARBA" id="ARBA00022730"/>
    </source>
</evidence>
<evidence type="ECO:0000256" key="4">
    <source>
        <dbReference type="ARBA" id="ARBA00022884"/>
    </source>
</evidence>
<reference evidence="10 12" key="2">
    <citation type="submission" date="2020-04" db="EMBL/GenBank/DDBJ databases">
        <title>Draft genome sequence of Caldanaerobacter sunterraneus. strain 1523vc isolated from Griffin hot spring, Kamchatka, Russia.</title>
        <authorList>
            <person name="Toshchakov S.V."/>
            <person name="Podosokorskaya O.A."/>
            <person name="Kublanov I.V."/>
            <person name="Korzhenkov A."/>
            <person name="Patrushev M.V."/>
        </authorList>
    </citation>
    <scope>NUCLEOTIDE SEQUENCE [LARGE SCALE GENOMIC DNA]</scope>
    <source>
        <strain evidence="10 12">1523vc</strain>
    </source>
</reference>
<evidence type="ECO:0000313" key="9">
    <source>
        <dbReference type="EMBL" id="HBT50349.1"/>
    </source>
</evidence>
<dbReference type="Proteomes" id="UP000264445">
    <property type="component" value="Unassembled WGS sequence"/>
</dbReference>
<comment type="similarity">
    <text evidence="2 8">Belongs to the bacterial ribosomal protein bS20 family.</text>
</comment>
<organism evidence="9 11">
    <name type="scientific">Caldanaerobacter subterraneus</name>
    <dbReference type="NCBI Taxonomy" id="911092"/>
    <lineage>
        <taxon>Bacteria</taxon>
        <taxon>Bacillati</taxon>
        <taxon>Bacillota</taxon>
        <taxon>Clostridia</taxon>
        <taxon>Thermoanaerobacterales</taxon>
        <taxon>Thermoanaerobacteraceae</taxon>
        <taxon>Caldanaerobacter</taxon>
    </lineage>
</organism>
<dbReference type="GO" id="GO:0005829">
    <property type="term" value="C:cytosol"/>
    <property type="evidence" value="ECO:0007669"/>
    <property type="project" value="TreeGrafter"/>
</dbReference>
<keyword evidence="4 8" id="KW-0694">RNA-binding</keyword>
<dbReference type="InterPro" id="IPR002583">
    <property type="entry name" value="Ribosomal_bS20"/>
</dbReference>
<evidence type="ECO:0000256" key="8">
    <source>
        <dbReference type="HAMAP-Rule" id="MF_00500"/>
    </source>
</evidence>
<dbReference type="Gene3D" id="1.20.58.110">
    <property type="entry name" value="Ribosomal protein S20"/>
    <property type="match status" value="1"/>
</dbReference>
<dbReference type="SUPFAM" id="SSF46992">
    <property type="entry name" value="Ribosomal protein S20"/>
    <property type="match status" value="1"/>
</dbReference>
<evidence type="ECO:0000256" key="5">
    <source>
        <dbReference type="ARBA" id="ARBA00022980"/>
    </source>
</evidence>
<dbReference type="EMBL" id="DOLB01000165">
    <property type="protein sequence ID" value="HBT50349.1"/>
    <property type="molecule type" value="Genomic_DNA"/>
</dbReference>
<dbReference type="EMBL" id="JABEQB010000003">
    <property type="protein sequence ID" value="NNG65996.1"/>
    <property type="molecule type" value="Genomic_DNA"/>
</dbReference>
<dbReference type="PANTHER" id="PTHR33398">
    <property type="entry name" value="30S RIBOSOMAL PROTEIN S20"/>
    <property type="match status" value="1"/>
</dbReference>
<evidence type="ECO:0000256" key="7">
    <source>
        <dbReference type="ARBA" id="ARBA00035136"/>
    </source>
</evidence>
<dbReference type="GO" id="GO:0003735">
    <property type="term" value="F:structural constituent of ribosome"/>
    <property type="evidence" value="ECO:0007669"/>
    <property type="project" value="InterPro"/>
</dbReference>
<dbReference type="RefSeq" id="WP_011025319.1">
    <property type="nucleotide sequence ID" value="NZ_DOLB01000165.1"/>
</dbReference>
<dbReference type="NCBIfam" id="TIGR00029">
    <property type="entry name" value="S20"/>
    <property type="match status" value="1"/>
</dbReference>
<dbReference type="PANTHER" id="PTHR33398:SF1">
    <property type="entry name" value="SMALL RIBOSOMAL SUBUNIT PROTEIN BS20C"/>
    <property type="match status" value="1"/>
</dbReference>
<evidence type="ECO:0000256" key="6">
    <source>
        <dbReference type="ARBA" id="ARBA00023274"/>
    </source>
</evidence>
<dbReference type="HAMAP" id="MF_00500">
    <property type="entry name" value="Ribosomal_bS20"/>
    <property type="match status" value="1"/>
</dbReference>
<proteinExistence type="inferred from homology"/>